<dbReference type="RefSeq" id="XP_009222007.1">
    <property type="nucleotide sequence ID" value="XM_009223743.1"/>
</dbReference>
<sequence length="468" mass="49170">MAIHSEPQTGAGSEAPAGPKEKPHLVVGAASIAGHTLPLLEVAAALIKRGYTVSFITSKEFAPQVERAGAELVPIPDALSGAGAAAVAESHAMTPGSPAMIKHALRTIFLGSIPARHEALKQHLEHLAEVRPGQQVILLLEIFFLGAEALLHGAPLPRGYDRLPRTIGLSIAPVLVHSVDTGPVGTALPPDSTPSGRLRNALLNSIYEGQLADLNEERAAMLRGLGATRDPTGWLFGDWFTAAEVTLQTCAPSLEYERSDLPPSIRYIGALPARPVPAGLAYPAWWPDLDGKKVVAVAQGTVATDPHALIAPTLRALAGGRGDGDGDDDDVIVVALLGVRGASLPADVEVPANARVLDYFPYEALLARADVFVQNAGYGGVQTSIMHGVPLVVAGVTEDKAEMSMRVQCAGIGVNLATSTPTSEQVRAAVKEVLANPAYRQRVLAMKKENEDLDALAKIEAQIVEFTE</sequence>
<dbReference type="STRING" id="644352.J3NXC5"/>
<dbReference type="OrthoDB" id="5835829at2759"/>
<accession>J3NXC5</accession>
<dbReference type="CDD" id="cd03784">
    <property type="entry name" value="GT1_Gtf-like"/>
    <property type="match status" value="1"/>
</dbReference>
<keyword evidence="6" id="KW-1185">Reference proteome</keyword>
<dbReference type="EnsemblFungi" id="EJT76007">
    <property type="protein sequence ID" value="EJT76007"/>
    <property type="gene ID" value="GGTG_05932"/>
</dbReference>
<evidence type="ECO:0000313" key="4">
    <source>
        <dbReference type="EMBL" id="EJT76007.1"/>
    </source>
</evidence>
<evidence type="ECO:0000259" key="3">
    <source>
        <dbReference type="Pfam" id="PF06722"/>
    </source>
</evidence>
<dbReference type="InterPro" id="IPR002213">
    <property type="entry name" value="UDP_glucos_trans"/>
</dbReference>
<protein>
    <recommendedName>
        <fullName evidence="3">Erythromycin biosynthesis protein CIII-like C-terminal domain-containing protein</fullName>
    </recommendedName>
</protein>
<gene>
    <name evidence="5" type="primary">20346390</name>
    <name evidence="4" type="ORF">GGTG_05932</name>
</gene>
<evidence type="ECO:0000313" key="5">
    <source>
        <dbReference type="EnsemblFungi" id="EJT76007"/>
    </source>
</evidence>
<dbReference type="InterPro" id="IPR010610">
    <property type="entry name" value="EryCIII-like_C"/>
</dbReference>
<dbReference type="VEuPathDB" id="FungiDB:GGTG_05932"/>
<dbReference type="Pfam" id="PF06722">
    <property type="entry name" value="EryCIII-like_C"/>
    <property type="match status" value="1"/>
</dbReference>
<dbReference type="Proteomes" id="UP000006039">
    <property type="component" value="Unassembled WGS sequence"/>
</dbReference>
<dbReference type="Gene3D" id="3.40.50.2000">
    <property type="entry name" value="Glycogen Phosphorylase B"/>
    <property type="match status" value="2"/>
</dbReference>
<dbReference type="SUPFAM" id="SSF53756">
    <property type="entry name" value="UDP-Glycosyltransferase/glycogen phosphorylase"/>
    <property type="match status" value="1"/>
</dbReference>
<evidence type="ECO:0000256" key="1">
    <source>
        <dbReference type="ARBA" id="ARBA00022679"/>
    </source>
</evidence>
<dbReference type="AlphaFoldDB" id="J3NXC5"/>
<dbReference type="PANTHER" id="PTHR21015">
    <property type="entry name" value="UDP-N-ACETYLGLUCOSAMINE--N-ACETYLMURAMYL-(PENTAPEPTIDE) PYROPHOSPHORYL-UNDECAPRENOL N-ACETYLGLUCOSAMINE TRANSFERASE 1"/>
    <property type="match status" value="1"/>
</dbReference>
<organism evidence="4">
    <name type="scientific">Gaeumannomyces tritici (strain R3-111a-1)</name>
    <name type="common">Wheat and barley take-all root rot fungus</name>
    <name type="synonym">Gaeumannomyces graminis var. tritici</name>
    <dbReference type="NCBI Taxonomy" id="644352"/>
    <lineage>
        <taxon>Eukaryota</taxon>
        <taxon>Fungi</taxon>
        <taxon>Dikarya</taxon>
        <taxon>Ascomycota</taxon>
        <taxon>Pezizomycotina</taxon>
        <taxon>Sordariomycetes</taxon>
        <taxon>Sordariomycetidae</taxon>
        <taxon>Magnaporthales</taxon>
        <taxon>Magnaporthaceae</taxon>
        <taxon>Gaeumannomyces</taxon>
    </lineage>
</organism>
<reference evidence="4" key="3">
    <citation type="submission" date="2010-09" db="EMBL/GenBank/DDBJ databases">
        <title>Annotation of Gaeumannomyces graminis var. tritici R3-111a-1.</title>
        <authorList>
            <consortium name="The Broad Institute Genome Sequencing Platform"/>
            <person name="Ma L.-J."/>
            <person name="Dead R."/>
            <person name="Young S.K."/>
            <person name="Zeng Q."/>
            <person name="Gargeya S."/>
            <person name="Fitzgerald M."/>
            <person name="Haas B."/>
            <person name="Abouelleil A."/>
            <person name="Alvarado L."/>
            <person name="Arachchi H.M."/>
            <person name="Berlin A."/>
            <person name="Brown A."/>
            <person name="Chapman S.B."/>
            <person name="Chen Z."/>
            <person name="Dunbar C."/>
            <person name="Freedman E."/>
            <person name="Gearin G."/>
            <person name="Gellesch M."/>
            <person name="Goldberg J."/>
            <person name="Griggs A."/>
            <person name="Gujja S."/>
            <person name="Heiman D."/>
            <person name="Howarth C."/>
            <person name="Larson L."/>
            <person name="Lui A."/>
            <person name="MacDonald P.J.P."/>
            <person name="Mehta T."/>
            <person name="Montmayeur A."/>
            <person name="Murphy C."/>
            <person name="Neiman D."/>
            <person name="Pearson M."/>
            <person name="Priest M."/>
            <person name="Roberts A."/>
            <person name="Saif S."/>
            <person name="Shea T."/>
            <person name="Shenoy N."/>
            <person name="Sisk P."/>
            <person name="Stolte C."/>
            <person name="Sykes S."/>
            <person name="Yandava C."/>
            <person name="Wortman J."/>
            <person name="Nusbaum C."/>
            <person name="Birren B."/>
        </authorList>
    </citation>
    <scope>NUCLEOTIDE SEQUENCE</scope>
    <source>
        <strain evidence="4">R3-111a-1</strain>
    </source>
</reference>
<reference evidence="6" key="1">
    <citation type="submission" date="2010-07" db="EMBL/GenBank/DDBJ databases">
        <title>The genome sequence of Gaeumannomyces graminis var. tritici strain R3-111a-1.</title>
        <authorList>
            <consortium name="The Broad Institute Genome Sequencing Platform"/>
            <person name="Ma L.-J."/>
            <person name="Dead R."/>
            <person name="Young S."/>
            <person name="Zeng Q."/>
            <person name="Koehrsen M."/>
            <person name="Alvarado L."/>
            <person name="Berlin A."/>
            <person name="Chapman S.B."/>
            <person name="Chen Z."/>
            <person name="Freedman E."/>
            <person name="Gellesch M."/>
            <person name="Goldberg J."/>
            <person name="Griggs A."/>
            <person name="Gujja S."/>
            <person name="Heilman E.R."/>
            <person name="Heiman D."/>
            <person name="Hepburn T."/>
            <person name="Howarth C."/>
            <person name="Jen D."/>
            <person name="Larson L."/>
            <person name="Mehta T."/>
            <person name="Neiman D."/>
            <person name="Pearson M."/>
            <person name="Roberts A."/>
            <person name="Saif S."/>
            <person name="Shea T."/>
            <person name="Shenoy N."/>
            <person name="Sisk P."/>
            <person name="Stolte C."/>
            <person name="Sykes S."/>
            <person name="Walk T."/>
            <person name="White J."/>
            <person name="Yandava C."/>
            <person name="Haas B."/>
            <person name="Nusbaum C."/>
            <person name="Birren B."/>
        </authorList>
    </citation>
    <scope>NUCLEOTIDE SEQUENCE [LARGE SCALE GENOMIC DNA]</scope>
    <source>
        <strain evidence="6">R3-111a-1</strain>
    </source>
</reference>
<name>J3NXC5_GAET3</name>
<reference evidence="5" key="4">
    <citation type="journal article" date="2015" name="G3 (Bethesda)">
        <title>Genome sequences of three phytopathogenic species of the Magnaporthaceae family of fungi.</title>
        <authorList>
            <person name="Okagaki L.H."/>
            <person name="Nunes C.C."/>
            <person name="Sailsbery J."/>
            <person name="Clay B."/>
            <person name="Brown D."/>
            <person name="John T."/>
            <person name="Oh Y."/>
            <person name="Young N."/>
            <person name="Fitzgerald M."/>
            <person name="Haas B.J."/>
            <person name="Zeng Q."/>
            <person name="Young S."/>
            <person name="Adiconis X."/>
            <person name="Fan L."/>
            <person name="Levin J.Z."/>
            <person name="Mitchell T.K."/>
            <person name="Okubara P.A."/>
            <person name="Farman M.L."/>
            <person name="Kohn L.M."/>
            <person name="Birren B."/>
            <person name="Ma L.-J."/>
            <person name="Dean R.A."/>
        </authorList>
    </citation>
    <scope>NUCLEOTIDE SEQUENCE</scope>
    <source>
        <strain evidence="5">R3-111a-1</strain>
    </source>
</reference>
<dbReference type="GeneID" id="20346390"/>
<dbReference type="GO" id="GO:0008194">
    <property type="term" value="F:UDP-glycosyltransferase activity"/>
    <property type="evidence" value="ECO:0007669"/>
    <property type="project" value="InterPro"/>
</dbReference>
<reference evidence="4" key="2">
    <citation type="submission" date="2010-07" db="EMBL/GenBank/DDBJ databases">
        <authorList>
            <consortium name="The Broad Institute Genome Sequencing Platform"/>
            <consortium name="Broad Institute Genome Sequencing Center for Infectious Disease"/>
            <person name="Ma L.-J."/>
            <person name="Dead R."/>
            <person name="Young S."/>
            <person name="Zeng Q."/>
            <person name="Koehrsen M."/>
            <person name="Alvarado L."/>
            <person name="Berlin A."/>
            <person name="Chapman S.B."/>
            <person name="Chen Z."/>
            <person name="Freedman E."/>
            <person name="Gellesch M."/>
            <person name="Goldberg J."/>
            <person name="Griggs A."/>
            <person name="Gujja S."/>
            <person name="Heilman E.R."/>
            <person name="Heiman D."/>
            <person name="Hepburn T."/>
            <person name="Howarth C."/>
            <person name="Jen D."/>
            <person name="Larson L."/>
            <person name="Mehta T."/>
            <person name="Neiman D."/>
            <person name="Pearson M."/>
            <person name="Roberts A."/>
            <person name="Saif S."/>
            <person name="Shea T."/>
            <person name="Shenoy N."/>
            <person name="Sisk P."/>
            <person name="Stolte C."/>
            <person name="Sykes S."/>
            <person name="Walk T."/>
            <person name="White J."/>
            <person name="Yandava C."/>
            <person name="Haas B."/>
            <person name="Nusbaum C."/>
            <person name="Birren B."/>
        </authorList>
    </citation>
    <scope>NUCLEOTIDE SEQUENCE</scope>
    <source>
        <strain evidence="4">R3-111a-1</strain>
    </source>
</reference>
<proteinExistence type="predicted"/>
<dbReference type="PANTHER" id="PTHR21015:SF22">
    <property type="entry name" value="GLYCOSYLTRANSFERASE"/>
    <property type="match status" value="1"/>
</dbReference>
<keyword evidence="1" id="KW-0808">Transferase</keyword>
<evidence type="ECO:0000313" key="6">
    <source>
        <dbReference type="Proteomes" id="UP000006039"/>
    </source>
</evidence>
<dbReference type="HOGENOM" id="CLU_000537_4_1_1"/>
<dbReference type="eggNOG" id="KOG1192">
    <property type="taxonomic scope" value="Eukaryota"/>
</dbReference>
<feature type="domain" description="Erythromycin biosynthesis protein CIII-like C-terminal" evidence="3">
    <location>
        <begin position="342"/>
        <end position="450"/>
    </location>
</feature>
<dbReference type="EMBL" id="GL385397">
    <property type="protein sequence ID" value="EJT76007.1"/>
    <property type="molecule type" value="Genomic_DNA"/>
</dbReference>
<feature type="region of interest" description="Disordered" evidence="2">
    <location>
        <begin position="1"/>
        <end position="21"/>
    </location>
</feature>
<reference evidence="5" key="5">
    <citation type="submission" date="2018-04" db="UniProtKB">
        <authorList>
            <consortium name="EnsemblFungi"/>
        </authorList>
    </citation>
    <scope>IDENTIFICATION</scope>
    <source>
        <strain evidence="5">R3-111a-1</strain>
    </source>
</reference>
<feature type="compositionally biased region" description="Polar residues" evidence="2">
    <location>
        <begin position="1"/>
        <end position="11"/>
    </location>
</feature>
<dbReference type="GO" id="GO:0016758">
    <property type="term" value="F:hexosyltransferase activity"/>
    <property type="evidence" value="ECO:0007669"/>
    <property type="project" value="UniProtKB-ARBA"/>
</dbReference>
<evidence type="ECO:0000256" key="2">
    <source>
        <dbReference type="SAM" id="MobiDB-lite"/>
    </source>
</evidence>